<gene>
    <name evidence="1" type="ORF">M9H77_06712</name>
</gene>
<comment type="caution">
    <text evidence="1">The sequence shown here is derived from an EMBL/GenBank/DDBJ whole genome shotgun (WGS) entry which is preliminary data.</text>
</comment>
<reference evidence="2" key="1">
    <citation type="journal article" date="2023" name="Nat. Plants">
        <title>Single-cell RNA sequencing provides a high-resolution roadmap for understanding the multicellular compartmentation of specialized metabolism.</title>
        <authorList>
            <person name="Sun S."/>
            <person name="Shen X."/>
            <person name="Li Y."/>
            <person name="Li Y."/>
            <person name="Wang S."/>
            <person name="Li R."/>
            <person name="Zhang H."/>
            <person name="Shen G."/>
            <person name="Guo B."/>
            <person name="Wei J."/>
            <person name="Xu J."/>
            <person name="St-Pierre B."/>
            <person name="Chen S."/>
            <person name="Sun C."/>
        </authorList>
    </citation>
    <scope>NUCLEOTIDE SEQUENCE [LARGE SCALE GENOMIC DNA]</scope>
</reference>
<name>A0ACC0BT51_CATRO</name>
<dbReference type="Proteomes" id="UP001060085">
    <property type="component" value="Linkage Group LG02"/>
</dbReference>
<dbReference type="EMBL" id="CM044702">
    <property type="protein sequence ID" value="KAI5675762.1"/>
    <property type="molecule type" value="Genomic_DNA"/>
</dbReference>
<keyword evidence="2" id="KW-1185">Reference proteome</keyword>
<evidence type="ECO:0000313" key="1">
    <source>
        <dbReference type="EMBL" id="KAI5675762.1"/>
    </source>
</evidence>
<organism evidence="1 2">
    <name type="scientific">Catharanthus roseus</name>
    <name type="common">Madagascar periwinkle</name>
    <name type="synonym">Vinca rosea</name>
    <dbReference type="NCBI Taxonomy" id="4058"/>
    <lineage>
        <taxon>Eukaryota</taxon>
        <taxon>Viridiplantae</taxon>
        <taxon>Streptophyta</taxon>
        <taxon>Embryophyta</taxon>
        <taxon>Tracheophyta</taxon>
        <taxon>Spermatophyta</taxon>
        <taxon>Magnoliopsida</taxon>
        <taxon>eudicotyledons</taxon>
        <taxon>Gunneridae</taxon>
        <taxon>Pentapetalae</taxon>
        <taxon>asterids</taxon>
        <taxon>lamiids</taxon>
        <taxon>Gentianales</taxon>
        <taxon>Apocynaceae</taxon>
        <taxon>Rauvolfioideae</taxon>
        <taxon>Vinceae</taxon>
        <taxon>Catharanthinae</taxon>
        <taxon>Catharanthus</taxon>
    </lineage>
</organism>
<accession>A0ACC0BT51</accession>
<protein>
    <submittedName>
        <fullName evidence="1">Uncharacterized protein</fullName>
    </submittedName>
</protein>
<sequence length="378" mass="42648">MAKLSQQNRRNHSNNTNSTTNGNGNDIISTNSHHVTKVKRTRKTVPRDSPPQRSSIYRGVTRHRWTGRYEAHLWDKNCWNESQNKKGRQVYLGAYDDEEAAAHAYDLAALKYWGPDTILNFPLATYQKELKEMEGQSREEYIGSLRRKSSGFSRGVSKYRGVARHHHNGRWEARIGRVFGNKYLYLGTYATQEEAAIAYDMAAIEYRGLNAVTNFDLSRYIKWLRPNNNNNNTVTNHQPNPNVEKTIMPSVTTPDQISVVATPSITSGVDHNQQASKTSDVSLTQPRPVASATSALGLLLQSSKFKEMMEMTLAAECPPPASSSTLESEQIQLSINPDHVQTFFTSPELGSYLDQGHEDIFGDLNPFMQPMLQFDFDA</sequence>
<evidence type="ECO:0000313" key="2">
    <source>
        <dbReference type="Proteomes" id="UP001060085"/>
    </source>
</evidence>
<proteinExistence type="predicted"/>